<evidence type="ECO:0000259" key="1">
    <source>
        <dbReference type="Pfam" id="PF11716"/>
    </source>
</evidence>
<dbReference type="GO" id="GO:0016853">
    <property type="term" value="F:isomerase activity"/>
    <property type="evidence" value="ECO:0007669"/>
    <property type="project" value="UniProtKB-KW"/>
</dbReference>
<dbReference type="RefSeq" id="WP_205359783.1">
    <property type="nucleotide sequence ID" value="NZ_JADKYB010000015.1"/>
</dbReference>
<dbReference type="InterPro" id="IPR034660">
    <property type="entry name" value="DinB/YfiT-like"/>
</dbReference>
<dbReference type="Proteomes" id="UP000749040">
    <property type="component" value="Unassembled WGS sequence"/>
</dbReference>
<evidence type="ECO:0000313" key="2">
    <source>
        <dbReference type="EMBL" id="MBM9507909.1"/>
    </source>
</evidence>
<feature type="domain" description="Mycothiol-dependent maleylpyruvate isomerase metal-binding" evidence="1">
    <location>
        <begin position="19"/>
        <end position="165"/>
    </location>
</feature>
<keyword evidence="3" id="KW-1185">Reference proteome</keyword>
<dbReference type="Pfam" id="PF11716">
    <property type="entry name" value="MDMPI_N"/>
    <property type="match status" value="1"/>
</dbReference>
<protein>
    <submittedName>
        <fullName evidence="2">Maleylpyruvate isomerase N-terminal domain-containing protein</fullName>
    </submittedName>
</protein>
<proteinExistence type="predicted"/>
<gene>
    <name evidence="2" type="ORF">ITX44_25820</name>
</gene>
<evidence type="ECO:0000313" key="3">
    <source>
        <dbReference type="Proteomes" id="UP000749040"/>
    </source>
</evidence>
<dbReference type="Gene3D" id="1.20.120.450">
    <property type="entry name" value="dinb family like domain"/>
    <property type="match status" value="1"/>
</dbReference>
<accession>A0ABS2TX46</accession>
<comment type="caution">
    <text evidence="2">The sequence shown here is derived from an EMBL/GenBank/DDBJ whole genome shotgun (WGS) entry which is preliminary data.</text>
</comment>
<keyword evidence="2" id="KW-0413">Isomerase</keyword>
<dbReference type="EMBL" id="JADKYB010000015">
    <property type="protein sequence ID" value="MBM9507909.1"/>
    <property type="molecule type" value="Genomic_DNA"/>
</dbReference>
<dbReference type="SUPFAM" id="SSF109854">
    <property type="entry name" value="DinB/YfiT-like putative metalloenzymes"/>
    <property type="match status" value="1"/>
</dbReference>
<reference evidence="2 3" key="1">
    <citation type="submission" date="2021-01" db="EMBL/GenBank/DDBJ databases">
        <title>Streptomyces acididurans sp. nov., isolated from a peat swamp forest soil.</title>
        <authorList>
            <person name="Chantavorakit T."/>
            <person name="Duangmal K."/>
        </authorList>
    </citation>
    <scope>NUCLEOTIDE SEQUENCE [LARGE SCALE GENOMIC DNA]</scope>
    <source>
        <strain evidence="2 3">KK5PA1</strain>
    </source>
</reference>
<name>A0ABS2TX46_9ACTN</name>
<dbReference type="InterPro" id="IPR024344">
    <property type="entry name" value="MDMPI_metal-binding"/>
</dbReference>
<sequence>MAVAGPADTAASPDAAAALRAAYEAFSAVVAGLGEDESWAPSGCTGWAVRDLVFHCAMDAQRGLVALHTPAGAAAADRDAVTYWADARPGTAGAANGRRFARVSASMFLDFEQLRGLYLETAAAAVVAAGRARPEDLVATQGHVLTCGDLMDTLTVEATVHHLDLIAHLPAAAPPAPAGLSRVRAVLDGLLGHHPPLSWDDAHWARAGTGRVPLTEAELRVLGQDAARFPLFG</sequence>
<organism evidence="2 3">
    <name type="scientific">Actinacidiphila acididurans</name>
    <dbReference type="NCBI Taxonomy" id="2784346"/>
    <lineage>
        <taxon>Bacteria</taxon>
        <taxon>Bacillati</taxon>
        <taxon>Actinomycetota</taxon>
        <taxon>Actinomycetes</taxon>
        <taxon>Kitasatosporales</taxon>
        <taxon>Streptomycetaceae</taxon>
        <taxon>Actinacidiphila</taxon>
    </lineage>
</organism>